<dbReference type="AlphaFoldDB" id="A0A7J7E873"/>
<dbReference type="EMBL" id="JACDTQ010003894">
    <property type="protein sequence ID" value="KAF5911883.1"/>
    <property type="molecule type" value="Genomic_DNA"/>
</dbReference>
<protein>
    <submittedName>
        <fullName evidence="1">Uncharacterized protein</fullName>
    </submittedName>
</protein>
<reference evidence="1 2" key="1">
    <citation type="journal article" date="2020" name="Mol. Biol. Evol.">
        <title>Interspecific Gene Flow and the Evolution of Specialization in Black and White Rhinoceros.</title>
        <authorList>
            <person name="Moodley Y."/>
            <person name="Westbury M.V."/>
            <person name="Russo I.M."/>
            <person name="Gopalakrishnan S."/>
            <person name="Rakotoarivelo A."/>
            <person name="Olsen R.A."/>
            <person name="Prost S."/>
            <person name="Tunstall T."/>
            <person name="Ryder O.A."/>
            <person name="Dalen L."/>
            <person name="Bruford M.W."/>
        </authorList>
    </citation>
    <scope>NUCLEOTIDE SEQUENCE [LARGE SCALE GENOMIC DNA]</scope>
    <source>
        <strain evidence="1">SBR-YM</strain>
        <tissue evidence="1">Skin</tissue>
    </source>
</reference>
<keyword evidence="2" id="KW-1185">Reference proteome</keyword>
<sequence length="227" mass="26366">MSRASRRSQLLRAGSVRGAGGDCTMAPDPWFSTYDSTCQIAQEIAEKIQQRNQYERNGENTTKLTVTIRALLQNLKEKIALLKDLLLRAVSTHQITQLEGDRRQNLLDDLVTRERLLLASFKNEGAEPDLIRYGVFIYRDYVLESPKRLIKNKKIRDRKNKRKEKKYECLDHIFAESAFLVWREVGVAVRLGEPPQVQKSRIVQNMLPEEFCLKVYKHCRGEMTPEE</sequence>
<evidence type="ECO:0000313" key="1">
    <source>
        <dbReference type="EMBL" id="KAF5911883.1"/>
    </source>
</evidence>
<comment type="caution">
    <text evidence="1">The sequence shown here is derived from an EMBL/GenBank/DDBJ whole genome shotgun (WGS) entry which is preliminary data.</text>
</comment>
<dbReference type="Proteomes" id="UP000551758">
    <property type="component" value="Unassembled WGS sequence"/>
</dbReference>
<gene>
    <name evidence="1" type="ORF">HPG69_015861</name>
</gene>
<name>A0A7J7E873_DICBM</name>
<proteinExistence type="predicted"/>
<organism evidence="1 2">
    <name type="scientific">Diceros bicornis minor</name>
    <name type="common">South-central black rhinoceros</name>
    <dbReference type="NCBI Taxonomy" id="77932"/>
    <lineage>
        <taxon>Eukaryota</taxon>
        <taxon>Metazoa</taxon>
        <taxon>Chordata</taxon>
        <taxon>Craniata</taxon>
        <taxon>Vertebrata</taxon>
        <taxon>Euteleostomi</taxon>
        <taxon>Mammalia</taxon>
        <taxon>Eutheria</taxon>
        <taxon>Laurasiatheria</taxon>
        <taxon>Perissodactyla</taxon>
        <taxon>Rhinocerotidae</taxon>
        <taxon>Diceros</taxon>
    </lineage>
</organism>
<accession>A0A7J7E873</accession>
<evidence type="ECO:0000313" key="2">
    <source>
        <dbReference type="Proteomes" id="UP000551758"/>
    </source>
</evidence>